<comment type="subunit">
    <text evidence="4">UreD, UreF and UreG form a complex that acts as a GTP-hydrolysis-dependent molecular chaperone, activating the urease apoprotein by helping to assemble the nickel containing metallocenter of UreC. The UreE protein probably delivers the nickel.</text>
</comment>
<evidence type="ECO:0000256" key="4">
    <source>
        <dbReference type="HAMAP-Rule" id="MF_01384"/>
    </source>
</evidence>
<dbReference type="HAMAP" id="MF_01384">
    <property type="entry name" value="UreD"/>
    <property type="match status" value="1"/>
</dbReference>
<reference evidence="5 6" key="1">
    <citation type="submission" date="2018-01" db="EMBL/GenBank/DDBJ databases">
        <title>Whole genome sequencing of Histamine producing bacteria.</title>
        <authorList>
            <person name="Butler K."/>
        </authorList>
    </citation>
    <scope>NUCLEOTIDE SEQUENCE [LARGE SCALE GENOMIC DNA]</scope>
    <source>
        <strain evidence="5 6">DSM 100436</strain>
    </source>
</reference>
<dbReference type="GO" id="GO:0005737">
    <property type="term" value="C:cytoplasm"/>
    <property type="evidence" value="ECO:0007669"/>
    <property type="project" value="UniProtKB-SubCell"/>
</dbReference>
<keyword evidence="3 4" id="KW-0143">Chaperone</keyword>
<protein>
    <recommendedName>
        <fullName evidence="4">Urease accessory protein UreD</fullName>
    </recommendedName>
</protein>
<evidence type="ECO:0000313" key="5">
    <source>
        <dbReference type="EMBL" id="PSW21781.1"/>
    </source>
</evidence>
<evidence type="ECO:0000256" key="1">
    <source>
        <dbReference type="ARBA" id="ARBA00007177"/>
    </source>
</evidence>
<proteinExistence type="inferred from homology"/>
<dbReference type="PANTHER" id="PTHR33643:SF1">
    <property type="entry name" value="UREASE ACCESSORY PROTEIN D"/>
    <property type="match status" value="1"/>
</dbReference>
<name>A0A2T3NZT0_9GAMM</name>
<dbReference type="OrthoDB" id="9798842at2"/>
<comment type="caution">
    <text evidence="5">The sequence shown here is derived from an EMBL/GenBank/DDBJ whole genome shotgun (WGS) entry which is preliminary data.</text>
</comment>
<dbReference type="RefSeq" id="WP_051902192.1">
    <property type="nucleotide sequence ID" value="NZ_JGVO01000405.1"/>
</dbReference>
<comment type="similarity">
    <text evidence="1 4">Belongs to the UreD family.</text>
</comment>
<sequence>MSVDVALDVERPISPTSEPKIAAVTSKPEAADLEQQSGWRASLELGFAPAGNGTSNKTHLKHRKQHGPLAVQRPLYPEGGICHVYLLHPPGGVVGGDKLLISTKVEAEAQALVTTPGATKFYRSEGVYAYQKQQLHVATGAMLEWLPQENIYFPDANVRMDTEIEIEEGGRFIGWEMHCFGRPALKEGFKMGSVVGCTRLKVGNELVLAEQLNVQGGDLHQGSAGLRGYSMIGSLFITGGSENLCTLVQELLNRNKTFLNSAHGVAGVSEITSLSGKHRVLAVRALANNSEEIMQLFTQVWQAARQEWFDEEPSAPRIWAT</sequence>
<dbReference type="Proteomes" id="UP000241771">
    <property type="component" value="Unassembled WGS sequence"/>
</dbReference>
<keyword evidence="6" id="KW-1185">Reference proteome</keyword>
<keyword evidence="2 4" id="KW-0996">Nickel insertion</keyword>
<evidence type="ECO:0000313" key="6">
    <source>
        <dbReference type="Proteomes" id="UP000241771"/>
    </source>
</evidence>
<dbReference type="GO" id="GO:0016151">
    <property type="term" value="F:nickel cation binding"/>
    <property type="evidence" value="ECO:0007669"/>
    <property type="project" value="UniProtKB-UniRule"/>
</dbReference>
<accession>A0A2T3NZT0</accession>
<dbReference type="InterPro" id="IPR002669">
    <property type="entry name" value="UreD"/>
</dbReference>
<dbReference type="EMBL" id="PYMA01000001">
    <property type="protein sequence ID" value="PSW21781.1"/>
    <property type="molecule type" value="Genomic_DNA"/>
</dbReference>
<comment type="subcellular location">
    <subcellularLocation>
        <location evidence="4">Cytoplasm</location>
    </subcellularLocation>
</comment>
<gene>
    <name evidence="4" type="primary">ureD</name>
    <name evidence="5" type="ORF">C9I98_00495</name>
</gene>
<dbReference type="Pfam" id="PF01774">
    <property type="entry name" value="UreD"/>
    <property type="match status" value="1"/>
</dbReference>
<organism evidence="5 6">
    <name type="scientific">Photobacterium sanctipauli</name>
    <dbReference type="NCBI Taxonomy" id="1342794"/>
    <lineage>
        <taxon>Bacteria</taxon>
        <taxon>Pseudomonadati</taxon>
        <taxon>Pseudomonadota</taxon>
        <taxon>Gammaproteobacteria</taxon>
        <taxon>Vibrionales</taxon>
        <taxon>Vibrionaceae</taxon>
        <taxon>Photobacterium</taxon>
    </lineage>
</organism>
<evidence type="ECO:0000256" key="2">
    <source>
        <dbReference type="ARBA" id="ARBA00022988"/>
    </source>
</evidence>
<keyword evidence="4" id="KW-0963">Cytoplasm</keyword>
<evidence type="ECO:0000256" key="3">
    <source>
        <dbReference type="ARBA" id="ARBA00023186"/>
    </source>
</evidence>
<dbReference type="PANTHER" id="PTHR33643">
    <property type="entry name" value="UREASE ACCESSORY PROTEIN D"/>
    <property type="match status" value="1"/>
</dbReference>
<dbReference type="AlphaFoldDB" id="A0A2T3NZT0"/>
<comment type="function">
    <text evidence="4">Required for maturation of urease via the functional incorporation of the urease nickel metallocenter.</text>
</comment>